<proteinExistence type="predicted"/>
<dbReference type="EMBL" id="CP058938">
    <property type="protein sequence ID" value="QLI74707.1"/>
    <property type="molecule type" value="Genomic_DNA"/>
</dbReference>
<dbReference type="PANTHER" id="PTHR11999:SF70">
    <property type="entry name" value="MIP05841P"/>
    <property type="match status" value="1"/>
</dbReference>
<dbReference type="SUPFAM" id="SSF53383">
    <property type="entry name" value="PLP-dependent transferases"/>
    <property type="match status" value="1"/>
</dbReference>
<dbReference type="KEGG" id="mbrn:90968241"/>
<dbReference type="PANTHER" id="PTHR11999">
    <property type="entry name" value="GROUP II PYRIDOXAL-5-PHOSPHATE DECARBOXYLASE"/>
    <property type="match status" value="1"/>
</dbReference>
<dbReference type="InterPro" id="IPR015424">
    <property type="entry name" value="PyrdxlP-dep_Trfase"/>
</dbReference>
<keyword evidence="1" id="KW-0210">Decarboxylase</keyword>
<dbReference type="AlphaFoldDB" id="A0A7D5ZAW5"/>
<name>A0A7D5ZAW5_9HYPO</name>
<sequence length="165" mass="18564">MKSWAVFNDFTKCLVVQNMLRAIDSDHYTNGPSDRDKLNNKVITQLQLYRNWVARVSKKPEEAKPPPSGDFPTKLQTKVLTATELKSVVLDWVAKAPRLPECFHSTGAKQRGGVIYGSAGEAIILTMTAAREKYLTLLLEEYHAMANMFSPFHLIWPAQIATTNL</sequence>
<keyword evidence="1" id="KW-0456">Lyase</keyword>
<dbReference type="InterPro" id="IPR010977">
    <property type="entry name" value="Aromatic_deC"/>
</dbReference>
<keyword evidence="3" id="KW-1185">Reference proteome</keyword>
<dbReference type="RefSeq" id="XP_065987982.1">
    <property type="nucleotide sequence ID" value="XM_066131766.1"/>
</dbReference>
<evidence type="ECO:0000313" key="3">
    <source>
        <dbReference type="Proteomes" id="UP000510686"/>
    </source>
</evidence>
<organism evidence="2 3">
    <name type="scientific">Metarhizium brunneum</name>
    <dbReference type="NCBI Taxonomy" id="500148"/>
    <lineage>
        <taxon>Eukaryota</taxon>
        <taxon>Fungi</taxon>
        <taxon>Dikarya</taxon>
        <taxon>Ascomycota</taxon>
        <taxon>Pezizomycotina</taxon>
        <taxon>Sordariomycetes</taxon>
        <taxon>Hypocreomycetidae</taxon>
        <taxon>Hypocreales</taxon>
        <taxon>Clavicipitaceae</taxon>
        <taxon>Metarhizium</taxon>
    </lineage>
</organism>
<dbReference type="Proteomes" id="UP000510686">
    <property type="component" value="Chromosome 7"/>
</dbReference>
<protein>
    <submittedName>
        <fullName evidence="2">Tyrosine decarboxylase 1</fullName>
    </submittedName>
</protein>
<evidence type="ECO:0000313" key="2">
    <source>
        <dbReference type="EMBL" id="QLI74707.1"/>
    </source>
</evidence>
<dbReference type="InterPro" id="IPR015421">
    <property type="entry name" value="PyrdxlP-dep_Trfase_major"/>
</dbReference>
<gene>
    <name evidence="2" type="primary">ELI5</name>
    <name evidence="2" type="ORF">G6M90_00g108950</name>
</gene>
<dbReference type="GO" id="GO:0016831">
    <property type="term" value="F:carboxy-lyase activity"/>
    <property type="evidence" value="ECO:0007669"/>
    <property type="project" value="UniProtKB-KW"/>
</dbReference>
<accession>A0A7D5ZAW5</accession>
<dbReference type="PRINTS" id="PR00800">
    <property type="entry name" value="YHDCRBOXLASE"/>
</dbReference>
<dbReference type="Gene3D" id="3.40.640.10">
    <property type="entry name" value="Type I PLP-dependent aspartate aminotransferase-like (Major domain)"/>
    <property type="match status" value="1"/>
</dbReference>
<dbReference type="GO" id="GO:0005737">
    <property type="term" value="C:cytoplasm"/>
    <property type="evidence" value="ECO:0007669"/>
    <property type="project" value="TreeGrafter"/>
</dbReference>
<reference evidence="2 3" key="1">
    <citation type="submission" date="2020-07" db="EMBL/GenBank/DDBJ databases">
        <title>Telomere length de novo assembly of all 7 chromosomes of the fungus, Metarhizium brunneum, using a novel assembly pipeline.</title>
        <authorList>
            <person name="Saud z."/>
            <person name="Kortsinoglou A."/>
            <person name="Kouvelis V.N."/>
            <person name="Butt T.M."/>
        </authorList>
    </citation>
    <scope>NUCLEOTIDE SEQUENCE [LARGE SCALE GENOMIC DNA]</scope>
    <source>
        <strain evidence="2 3">4556</strain>
    </source>
</reference>
<evidence type="ECO:0000256" key="1">
    <source>
        <dbReference type="ARBA" id="ARBA00022793"/>
    </source>
</evidence>
<dbReference type="GeneID" id="90968241"/>
<dbReference type="GO" id="GO:0006520">
    <property type="term" value="P:amino acid metabolic process"/>
    <property type="evidence" value="ECO:0007669"/>
    <property type="project" value="InterPro"/>
</dbReference>
<dbReference type="OrthoDB" id="639767at2759"/>